<dbReference type="EMBL" id="LILD01000001">
    <property type="protein sequence ID" value="KOO38001.1"/>
    <property type="molecule type" value="Genomic_DNA"/>
</dbReference>
<name>A0A0M0KGR4_ALKHA</name>
<dbReference type="AlphaFoldDB" id="A0A0M0KGR4"/>
<gene>
    <name evidence="1" type="ORF">AMD02_03370</name>
</gene>
<evidence type="ECO:0000313" key="1">
    <source>
        <dbReference type="EMBL" id="KOO38001.1"/>
    </source>
</evidence>
<proteinExistence type="predicted"/>
<reference evidence="1" key="1">
    <citation type="submission" date="2015-08" db="EMBL/GenBank/DDBJ databases">
        <title>Complete DNA Sequence of Pseudomonas syringae pv. actinidiae, the Causal Agent of Kiwifruit Canker Disease.</title>
        <authorList>
            <person name="Rikkerink E.H.A."/>
            <person name="Fineran P.C."/>
        </authorList>
    </citation>
    <scope>NUCLEOTIDE SEQUENCE</scope>
    <source>
        <strain evidence="1">DSM 13666</strain>
    </source>
</reference>
<protein>
    <submittedName>
        <fullName evidence="1">Tetraprenyl-beta-curcumene synthase</fullName>
    </submittedName>
</protein>
<dbReference type="Pfam" id="PF10776">
    <property type="entry name" value="DUF2600"/>
    <property type="match status" value="1"/>
</dbReference>
<dbReference type="InterPro" id="IPR019712">
    <property type="entry name" value="YtpB-like"/>
</dbReference>
<organism evidence="1">
    <name type="scientific">Halalkalibacterium halodurans</name>
    <name type="common">Bacillus halodurans</name>
    <dbReference type="NCBI Taxonomy" id="86665"/>
    <lineage>
        <taxon>Bacteria</taxon>
        <taxon>Bacillati</taxon>
        <taxon>Bacillota</taxon>
        <taxon>Bacilli</taxon>
        <taxon>Bacillales</taxon>
        <taxon>Bacillaceae</taxon>
        <taxon>Halalkalibacterium (ex Joshi et al. 2022)</taxon>
    </lineage>
</organism>
<accession>A0A0M0KGR4</accession>
<dbReference type="PATRIC" id="fig|136160.3.peg.916"/>
<comment type="caution">
    <text evidence="1">The sequence shown here is derived from an EMBL/GenBank/DDBJ whole genome shotgun (WGS) entry which is preliminary data.</text>
</comment>
<sequence>MYIKKVSSALLKEDGKVSAPTWPLPLLKAVYQEVLPAVHQKLEKLKERAATIPDETLRFHALDALTRKAFHCEGGGVFGLIERTCFDEFLTFLIHYQQMCDYLDNLCDQSDSLDPNDFRTLHNALLAAINDEAPLENYYRFRETQDDGGYLHDMIHICRSALQKLPSFSIVQPYMLKLCQYYCDFQTYKHVKKEDRVPMLEAWFERHRDEVPAMSWYEFACCTGSTLGIYTLTVYGGKQGFTDRQARQLMDGYFPYVQGVHLLLDYFIDQEEDIADDELNFLFHYQNEEEMIERFRYFLARAEETMAELPDPKFHRMIHRGLIAIYLSDDKVQKHPKYKRQSKRMIKMGGLPTFLFYLNSWMFRRKSGEQPAMDSM</sequence>